<accession>C0CPW7</accession>
<name>C0CPW7_BLAHS</name>
<dbReference type="Proteomes" id="UP000003100">
    <property type="component" value="Unassembled WGS sequence"/>
</dbReference>
<comment type="caution">
    <text evidence="2">The sequence shown here is derived from an EMBL/GenBank/DDBJ whole genome shotgun (WGS) entry which is preliminary data.</text>
</comment>
<evidence type="ECO:0000313" key="2">
    <source>
        <dbReference type="EMBL" id="EEG48161.1"/>
    </source>
</evidence>
<evidence type="ECO:0000256" key="1">
    <source>
        <dbReference type="SAM" id="MobiDB-lite"/>
    </source>
</evidence>
<protein>
    <submittedName>
        <fullName evidence="2">Uncharacterized protein</fullName>
    </submittedName>
</protein>
<reference evidence="2 3" key="1">
    <citation type="submission" date="2009-01" db="EMBL/GenBank/DDBJ databases">
        <authorList>
            <person name="Fulton L."/>
            <person name="Clifton S."/>
            <person name="Fulton B."/>
            <person name="Xu J."/>
            <person name="Minx P."/>
            <person name="Pepin K.H."/>
            <person name="Johnson M."/>
            <person name="Bhonagiri V."/>
            <person name="Nash W.E."/>
            <person name="Mardis E.R."/>
            <person name="Wilson R.K."/>
        </authorList>
    </citation>
    <scope>NUCLEOTIDE SEQUENCE [LARGE SCALE GENOMIC DNA]</scope>
    <source>
        <strain evidence="3">DSM 10507 / JCM 14656 / S5a33</strain>
    </source>
</reference>
<gene>
    <name evidence="2" type="ORF">RUMHYD_02919</name>
</gene>
<organism evidence="2 3">
    <name type="scientific">Blautia hydrogenotrophica (strain DSM 10507 / JCM 14656 / S5a33)</name>
    <name type="common">Ruminococcus hydrogenotrophicus</name>
    <dbReference type="NCBI Taxonomy" id="476272"/>
    <lineage>
        <taxon>Bacteria</taxon>
        <taxon>Bacillati</taxon>
        <taxon>Bacillota</taxon>
        <taxon>Clostridia</taxon>
        <taxon>Lachnospirales</taxon>
        <taxon>Lachnospiraceae</taxon>
        <taxon>Blautia</taxon>
    </lineage>
</organism>
<dbReference type="EMBL" id="ACBZ01000160">
    <property type="protein sequence ID" value="EEG48161.1"/>
    <property type="molecule type" value="Genomic_DNA"/>
</dbReference>
<dbReference type="AlphaFoldDB" id="C0CPW7"/>
<proteinExistence type="predicted"/>
<feature type="region of interest" description="Disordered" evidence="1">
    <location>
        <begin position="1"/>
        <end position="20"/>
    </location>
</feature>
<evidence type="ECO:0000313" key="3">
    <source>
        <dbReference type="Proteomes" id="UP000003100"/>
    </source>
</evidence>
<reference evidence="2 3" key="2">
    <citation type="submission" date="2009-02" db="EMBL/GenBank/DDBJ databases">
        <title>Draft genome sequence of Blautia hydrogenotrophica DSM 10507 (Ruminococcus hydrogenotrophicus DSM 10507).</title>
        <authorList>
            <person name="Sudarsanam P."/>
            <person name="Ley R."/>
            <person name="Guruge J."/>
            <person name="Turnbaugh P.J."/>
            <person name="Mahowald M."/>
            <person name="Liep D."/>
            <person name="Gordon J."/>
        </authorList>
    </citation>
    <scope>NUCLEOTIDE SEQUENCE [LARGE SCALE GENOMIC DNA]</scope>
    <source>
        <strain evidence="3">DSM 10507 / JCM 14656 / S5a33</strain>
    </source>
</reference>
<dbReference type="HOGENOM" id="CLU_3022875_0_0_9"/>
<keyword evidence="3" id="KW-1185">Reference proteome</keyword>
<sequence>MENTAKPKLIAAEQRTKTDRSAGYRRRCFLCPALFLNQQLRYPYSSGKERDTDKQ</sequence>